<keyword evidence="2" id="KW-1185">Reference proteome</keyword>
<dbReference type="EMBL" id="MIGC01000426">
    <property type="protein sequence ID" value="PHJ25063.1"/>
    <property type="molecule type" value="Genomic_DNA"/>
</dbReference>
<dbReference type="Proteomes" id="UP000221165">
    <property type="component" value="Unassembled WGS sequence"/>
</dbReference>
<accession>A0A2C6LE60</accession>
<organism evidence="1 2">
    <name type="scientific">Cystoisospora suis</name>
    <dbReference type="NCBI Taxonomy" id="483139"/>
    <lineage>
        <taxon>Eukaryota</taxon>
        <taxon>Sar</taxon>
        <taxon>Alveolata</taxon>
        <taxon>Apicomplexa</taxon>
        <taxon>Conoidasida</taxon>
        <taxon>Coccidia</taxon>
        <taxon>Eucoccidiorida</taxon>
        <taxon>Eimeriorina</taxon>
        <taxon>Sarcocystidae</taxon>
        <taxon>Cystoisospora</taxon>
    </lineage>
</organism>
<keyword evidence="1" id="KW-0472">Membrane</keyword>
<dbReference type="Gene3D" id="2.60.120.560">
    <property type="entry name" value="Exo-inulinase, domain 1"/>
    <property type="match status" value="1"/>
</dbReference>
<evidence type="ECO:0000313" key="1">
    <source>
        <dbReference type="EMBL" id="PHJ25063.1"/>
    </source>
</evidence>
<proteinExistence type="predicted"/>
<feature type="non-terminal residue" evidence="1">
    <location>
        <position position="1"/>
    </location>
</feature>
<reference evidence="1 2" key="1">
    <citation type="journal article" date="2017" name="Int. J. Parasitol.">
        <title>The genome of the protozoan parasite Cystoisospora suis and a reverse vaccinology approach to identify vaccine candidates.</title>
        <authorList>
            <person name="Palmieri N."/>
            <person name="Shrestha A."/>
            <person name="Ruttkowski B."/>
            <person name="Beck T."/>
            <person name="Vogl C."/>
            <person name="Tomley F."/>
            <person name="Blake D.P."/>
            <person name="Joachim A."/>
        </authorList>
    </citation>
    <scope>NUCLEOTIDE SEQUENCE [LARGE SCALE GENOMIC DNA]</scope>
    <source>
        <strain evidence="1 2">Wien I</strain>
    </source>
</reference>
<dbReference type="RefSeq" id="XP_067926735.1">
    <property type="nucleotide sequence ID" value="XM_068061278.1"/>
</dbReference>
<dbReference type="GeneID" id="94424489"/>
<sequence length="294" mass="32177">KEYGRFTLRGPRFLQTVDQNVDSPPFWASWTRDFEYTPARPAVEFGPTSATHVTDRNPIQEQFGGLHEHENELFRASEGAPEKRPEGVRVASGLAIDDEGGQSQAYGLAPGEVPIPGTVPLCRAYTNKALSLIDWGSPSDWLAASEFGVVRLTTRSMKPVVTPTTLFLQNHACNAAVVSANIRLEPNSAAGLVFRADSEANMYSVIIDTPNKKLTLNRVKEGAPHVISQLLVSYLHPNMRHELKIVDQGKEGTIHVYLDRSLALTHTEPYTGQGSTGVTVTQGHASFDTFSLLP</sequence>
<keyword evidence="1" id="KW-0812">Transmembrane</keyword>
<comment type="caution">
    <text evidence="1">The sequence shown here is derived from an EMBL/GenBank/DDBJ whole genome shotgun (WGS) entry which is preliminary data.</text>
</comment>
<name>A0A2C6LE60_9APIC</name>
<gene>
    <name evidence="1" type="ORF">CSUI_001072</name>
</gene>
<dbReference type="AlphaFoldDB" id="A0A2C6LE60"/>
<evidence type="ECO:0000313" key="2">
    <source>
        <dbReference type="Proteomes" id="UP000221165"/>
    </source>
</evidence>
<dbReference type="VEuPathDB" id="ToxoDB:CSUI_001072"/>
<protein>
    <submittedName>
        <fullName evidence="1">Transmembrane protein</fullName>
    </submittedName>
</protein>
<dbReference type="OrthoDB" id="329083at2759"/>